<evidence type="ECO:0000256" key="1">
    <source>
        <dbReference type="ARBA" id="ARBA00008563"/>
    </source>
</evidence>
<accession>A0A1G1XTH3</accession>
<dbReference type="Proteomes" id="UP000176260">
    <property type="component" value="Unassembled WGS sequence"/>
</dbReference>
<dbReference type="GO" id="GO:0005737">
    <property type="term" value="C:cytoplasm"/>
    <property type="evidence" value="ECO:0007669"/>
    <property type="project" value="UniProtKB-ARBA"/>
</dbReference>
<dbReference type="InterPro" id="IPR001787">
    <property type="entry name" value="Ribosomal_bL21"/>
</dbReference>
<evidence type="ECO:0000256" key="4">
    <source>
        <dbReference type="HAMAP-Rule" id="MF_01363"/>
    </source>
</evidence>
<dbReference type="InterPro" id="IPR036164">
    <property type="entry name" value="bL21-like_sf"/>
</dbReference>
<comment type="function">
    <text evidence="4 5">This protein binds to 23S rRNA in the presence of protein L20.</text>
</comment>
<sequence>MKIAVIKTGGKQYVVKEGDKLAIEKVAAKEGKSASFKDVLLIADTEGKEVEIGTPTLKGKNVEANIEKQFRDKKINVIKYKAKVRYRRKKGHRQHLTMVKIGKIS</sequence>
<evidence type="ECO:0000256" key="3">
    <source>
        <dbReference type="ARBA" id="ARBA00023274"/>
    </source>
</evidence>
<keyword evidence="3 4" id="KW-0687">Ribonucleoprotein</keyword>
<dbReference type="PANTHER" id="PTHR21349">
    <property type="entry name" value="50S RIBOSOMAL PROTEIN L21"/>
    <property type="match status" value="1"/>
</dbReference>
<dbReference type="SUPFAM" id="SSF141091">
    <property type="entry name" value="L21p-like"/>
    <property type="match status" value="1"/>
</dbReference>
<reference evidence="6 7" key="1">
    <citation type="journal article" date="2016" name="Nat. Commun.">
        <title>Thousands of microbial genomes shed light on interconnected biogeochemical processes in an aquifer system.</title>
        <authorList>
            <person name="Anantharaman K."/>
            <person name="Brown C.T."/>
            <person name="Hug L.A."/>
            <person name="Sharon I."/>
            <person name="Castelle C.J."/>
            <person name="Probst A.J."/>
            <person name="Thomas B.C."/>
            <person name="Singh A."/>
            <person name="Wilkins M.J."/>
            <person name="Karaoz U."/>
            <person name="Brodie E.L."/>
            <person name="Williams K.H."/>
            <person name="Hubbard S.S."/>
            <person name="Banfield J.F."/>
        </authorList>
    </citation>
    <scope>NUCLEOTIDE SEQUENCE [LARGE SCALE GENOMIC DNA]</scope>
</reference>
<name>A0A1G1XTH3_9BACT</name>
<dbReference type="InterPro" id="IPR028909">
    <property type="entry name" value="bL21-like"/>
</dbReference>
<gene>
    <name evidence="4" type="primary">rplU</name>
    <name evidence="6" type="ORF">A2Y67_03550</name>
</gene>
<evidence type="ECO:0000313" key="6">
    <source>
        <dbReference type="EMBL" id="OGY42916.1"/>
    </source>
</evidence>
<evidence type="ECO:0000256" key="2">
    <source>
        <dbReference type="ARBA" id="ARBA00022980"/>
    </source>
</evidence>
<keyword evidence="4 5" id="KW-0694">RNA-binding</keyword>
<comment type="similarity">
    <text evidence="1 4 5">Belongs to the bacterial ribosomal protein bL21 family.</text>
</comment>
<comment type="subunit">
    <text evidence="4">Part of the 50S ribosomal subunit. Contacts protein L20.</text>
</comment>
<keyword evidence="4 5" id="KW-0699">rRNA-binding</keyword>
<dbReference type="GO" id="GO:0003735">
    <property type="term" value="F:structural constituent of ribosome"/>
    <property type="evidence" value="ECO:0007669"/>
    <property type="project" value="InterPro"/>
</dbReference>
<dbReference type="PANTHER" id="PTHR21349:SF0">
    <property type="entry name" value="LARGE RIBOSOMAL SUBUNIT PROTEIN BL21M"/>
    <property type="match status" value="1"/>
</dbReference>
<dbReference type="NCBIfam" id="TIGR00061">
    <property type="entry name" value="L21"/>
    <property type="match status" value="1"/>
</dbReference>
<dbReference type="EMBL" id="MHIA01000004">
    <property type="protein sequence ID" value="OGY42916.1"/>
    <property type="molecule type" value="Genomic_DNA"/>
</dbReference>
<evidence type="ECO:0000313" key="7">
    <source>
        <dbReference type="Proteomes" id="UP000176260"/>
    </source>
</evidence>
<protein>
    <recommendedName>
        <fullName evidence="4">Large ribosomal subunit protein bL21</fullName>
    </recommendedName>
</protein>
<comment type="caution">
    <text evidence="6">The sequence shown here is derived from an EMBL/GenBank/DDBJ whole genome shotgun (WGS) entry which is preliminary data.</text>
</comment>
<keyword evidence="2 4" id="KW-0689">Ribosomal protein</keyword>
<dbReference type="GO" id="GO:1990904">
    <property type="term" value="C:ribonucleoprotein complex"/>
    <property type="evidence" value="ECO:0007669"/>
    <property type="project" value="UniProtKB-KW"/>
</dbReference>
<dbReference type="GO" id="GO:0006412">
    <property type="term" value="P:translation"/>
    <property type="evidence" value="ECO:0007669"/>
    <property type="project" value="UniProtKB-UniRule"/>
</dbReference>
<dbReference type="Pfam" id="PF00829">
    <property type="entry name" value="Ribosomal_L21p"/>
    <property type="match status" value="1"/>
</dbReference>
<dbReference type="HAMAP" id="MF_01363">
    <property type="entry name" value="Ribosomal_bL21"/>
    <property type="match status" value="1"/>
</dbReference>
<dbReference type="AlphaFoldDB" id="A0A1G1XTH3"/>
<proteinExistence type="inferred from homology"/>
<dbReference type="GO" id="GO:0019843">
    <property type="term" value="F:rRNA binding"/>
    <property type="evidence" value="ECO:0007669"/>
    <property type="project" value="UniProtKB-UniRule"/>
</dbReference>
<organism evidence="6 7">
    <name type="scientific">Candidatus Buchananbacteria bacterium RBG_13_39_9</name>
    <dbReference type="NCBI Taxonomy" id="1797531"/>
    <lineage>
        <taxon>Bacteria</taxon>
        <taxon>Candidatus Buchananiibacteriota</taxon>
    </lineage>
</organism>
<dbReference type="GO" id="GO:0005840">
    <property type="term" value="C:ribosome"/>
    <property type="evidence" value="ECO:0007669"/>
    <property type="project" value="UniProtKB-KW"/>
</dbReference>
<evidence type="ECO:0000256" key="5">
    <source>
        <dbReference type="RuleBase" id="RU000562"/>
    </source>
</evidence>